<keyword evidence="6" id="KW-0862">Zinc</keyword>
<comment type="domain">
    <text evidence="11">The twin CX3C motif contains 4 conserved Cys residues that form 2 disulfide bonds in the mitochondrial intermembrane space.</text>
</comment>
<keyword evidence="8 11" id="KW-0811">Translocation</keyword>
<dbReference type="SUPFAM" id="SSF144122">
    <property type="entry name" value="Tim10-like"/>
    <property type="match status" value="1"/>
</dbReference>
<evidence type="ECO:0000313" key="14">
    <source>
        <dbReference type="Proteomes" id="UP000294933"/>
    </source>
</evidence>
<dbReference type="InterPro" id="IPR035427">
    <property type="entry name" value="Tim10-like_dom_sf"/>
</dbReference>
<organism evidence="13 14">
    <name type="scientific">Rickenella mellea</name>
    <dbReference type="NCBI Taxonomy" id="50990"/>
    <lineage>
        <taxon>Eukaryota</taxon>
        <taxon>Fungi</taxon>
        <taxon>Dikarya</taxon>
        <taxon>Basidiomycota</taxon>
        <taxon>Agaricomycotina</taxon>
        <taxon>Agaricomycetes</taxon>
        <taxon>Hymenochaetales</taxon>
        <taxon>Rickenellaceae</taxon>
        <taxon>Rickenella</taxon>
    </lineage>
</organism>
<dbReference type="GO" id="GO:0046872">
    <property type="term" value="F:metal ion binding"/>
    <property type="evidence" value="ECO:0007669"/>
    <property type="project" value="UniProtKB-KW"/>
</dbReference>
<evidence type="ECO:0000259" key="12">
    <source>
        <dbReference type="Pfam" id="PF02953"/>
    </source>
</evidence>
<evidence type="ECO:0000256" key="11">
    <source>
        <dbReference type="RuleBase" id="RU367043"/>
    </source>
</evidence>
<feature type="domain" description="Tim10-like" evidence="12">
    <location>
        <begin position="17"/>
        <end position="78"/>
    </location>
</feature>
<keyword evidence="7 11" id="KW-0653">Protein transport</keyword>
<evidence type="ECO:0000256" key="6">
    <source>
        <dbReference type="ARBA" id="ARBA00022833"/>
    </source>
</evidence>
<keyword evidence="5 11" id="KW-0472">Membrane</keyword>
<dbReference type="InterPro" id="IPR050673">
    <property type="entry name" value="Mito_inner_translocase_sub"/>
</dbReference>
<evidence type="ECO:0000256" key="5">
    <source>
        <dbReference type="ARBA" id="ARBA00022792"/>
    </source>
</evidence>
<proteinExistence type="inferred from homology"/>
<dbReference type="Pfam" id="PF02953">
    <property type="entry name" value="zf-Tim10_DDP"/>
    <property type="match status" value="1"/>
</dbReference>
<dbReference type="Gene3D" id="1.10.287.810">
    <property type="entry name" value="Mitochondrial import inner membrane translocase subunit tim13 like domains"/>
    <property type="match status" value="1"/>
</dbReference>
<keyword evidence="14" id="KW-1185">Reference proteome</keyword>
<evidence type="ECO:0000256" key="8">
    <source>
        <dbReference type="ARBA" id="ARBA00023010"/>
    </source>
</evidence>
<protein>
    <recommendedName>
        <fullName evidence="11">Mitochondrial import inner membrane translocase subunit</fullName>
    </recommendedName>
</protein>
<dbReference type="STRING" id="50990.A0A4Y7PSN6"/>
<reference evidence="13 14" key="1">
    <citation type="submission" date="2018-06" db="EMBL/GenBank/DDBJ databases">
        <title>A transcriptomic atlas of mushroom development highlights an independent origin of complex multicellularity.</title>
        <authorList>
            <consortium name="DOE Joint Genome Institute"/>
            <person name="Krizsan K."/>
            <person name="Almasi E."/>
            <person name="Merenyi Z."/>
            <person name="Sahu N."/>
            <person name="Viragh M."/>
            <person name="Koszo T."/>
            <person name="Mondo S."/>
            <person name="Kiss B."/>
            <person name="Balint B."/>
            <person name="Kues U."/>
            <person name="Barry K."/>
            <person name="Hegedus J.C."/>
            <person name="Henrissat B."/>
            <person name="Johnson J."/>
            <person name="Lipzen A."/>
            <person name="Ohm R."/>
            <person name="Nagy I."/>
            <person name="Pangilinan J."/>
            <person name="Yan J."/>
            <person name="Xiong Y."/>
            <person name="Grigoriev I.V."/>
            <person name="Hibbett D.S."/>
            <person name="Nagy L.G."/>
        </authorList>
    </citation>
    <scope>NUCLEOTIDE SEQUENCE [LARGE SCALE GENOMIC DNA]</scope>
    <source>
        <strain evidence="13 14">SZMC22713</strain>
    </source>
</reference>
<keyword evidence="11" id="KW-0143">Chaperone</keyword>
<evidence type="ECO:0000256" key="7">
    <source>
        <dbReference type="ARBA" id="ARBA00022927"/>
    </source>
</evidence>
<keyword evidence="3 11" id="KW-0813">Transport</keyword>
<evidence type="ECO:0000256" key="4">
    <source>
        <dbReference type="ARBA" id="ARBA00022723"/>
    </source>
</evidence>
<keyword evidence="4" id="KW-0479">Metal-binding</keyword>
<dbReference type="Proteomes" id="UP000294933">
    <property type="component" value="Unassembled WGS sequence"/>
</dbReference>
<dbReference type="VEuPathDB" id="FungiDB:BD410DRAFT_793917"/>
<comment type="similarity">
    <text evidence="2 11">Belongs to the small Tim family.</text>
</comment>
<evidence type="ECO:0000256" key="1">
    <source>
        <dbReference type="ARBA" id="ARBA00004137"/>
    </source>
</evidence>
<dbReference type="GO" id="GO:0015031">
    <property type="term" value="P:protein transport"/>
    <property type="evidence" value="ECO:0007669"/>
    <property type="project" value="UniProtKB-KW"/>
</dbReference>
<comment type="subunit">
    <text evidence="11">Heterohexamer.</text>
</comment>
<accession>A0A4Y7PSN6</accession>
<evidence type="ECO:0000313" key="13">
    <source>
        <dbReference type="EMBL" id="TDL17882.1"/>
    </source>
</evidence>
<name>A0A4Y7PSN6_9AGAM</name>
<comment type="function">
    <text evidence="11">Mitochondrial intermembrane chaperone that participates in the import and insertion of some multi-pass transmembrane proteins into the mitochondrial inner membrane. Also required for the transfer of beta-barrel precursors from the TOM complex to the sorting and assembly machinery (SAM complex) of the outer membrane. Acts as a chaperone-like protein that protects the hydrophobic precursors from aggregation and guide them through the mitochondrial intermembrane space.</text>
</comment>
<dbReference type="OrthoDB" id="1551503at2759"/>
<sequence length="91" mass="10417">MDFSQFNSAEQAHMNKVIEKKQMQDFMRLYSSLVERCFQSCCNDFTSKSLKSTEETCVMNCTDKFLKHSERVGARFAEHNAETMGASGSQL</sequence>
<keyword evidence="10 11" id="KW-1015">Disulfide bond</keyword>
<evidence type="ECO:0000256" key="3">
    <source>
        <dbReference type="ARBA" id="ARBA00022448"/>
    </source>
</evidence>
<gene>
    <name evidence="13" type="ORF">BD410DRAFT_793917</name>
</gene>
<evidence type="ECO:0000256" key="9">
    <source>
        <dbReference type="ARBA" id="ARBA00023128"/>
    </source>
</evidence>
<comment type="subcellular location">
    <subcellularLocation>
        <location evidence="1 11">Mitochondrion inner membrane</location>
        <topology evidence="1 11">Peripheral membrane protein</topology>
        <orientation evidence="1 11">Intermembrane side</orientation>
    </subcellularLocation>
</comment>
<keyword evidence="9 11" id="KW-0496">Mitochondrion</keyword>
<dbReference type="InterPro" id="IPR004217">
    <property type="entry name" value="Tim10-like"/>
</dbReference>
<dbReference type="PANTHER" id="PTHR13172">
    <property type="entry name" value="MITOCHONDRIAL IMPORT INNER MEMBRANE TRANSLOCASE SUBUNIT TIM9B"/>
    <property type="match status" value="1"/>
</dbReference>
<dbReference type="GO" id="GO:0005743">
    <property type="term" value="C:mitochondrial inner membrane"/>
    <property type="evidence" value="ECO:0007669"/>
    <property type="project" value="UniProtKB-SubCell"/>
</dbReference>
<dbReference type="EMBL" id="ML170215">
    <property type="protein sequence ID" value="TDL17882.1"/>
    <property type="molecule type" value="Genomic_DNA"/>
</dbReference>
<keyword evidence="5 11" id="KW-0999">Mitochondrion inner membrane</keyword>
<evidence type="ECO:0000256" key="10">
    <source>
        <dbReference type="ARBA" id="ARBA00023157"/>
    </source>
</evidence>
<dbReference type="AlphaFoldDB" id="A0A4Y7PSN6"/>
<evidence type="ECO:0000256" key="2">
    <source>
        <dbReference type="ARBA" id="ARBA00006720"/>
    </source>
</evidence>